<evidence type="ECO:0000256" key="3">
    <source>
        <dbReference type="SAM" id="MobiDB-lite"/>
    </source>
</evidence>
<dbReference type="InterPro" id="IPR000980">
    <property type="entry name" value="SH2"/>
</dbReference>
<evidence type="ECO:0000313" key="6">
    <source>
        <dbReference type="EMBL" id="KJE96622.1"/>
    </source>
</evidence>
<keyword evidence="1 2" id="KW-0727">SH2 domain</keyword>
<feature type="compositionally biased region" description="Low complexity" evidence="3">
    <location>
        <begin position="522"/>
        <end position="549"/>
    </location>
</feature>
<evidence type="ECO:0000259" key="5">
    <source>
        <dbReference type="PROSITE" id="PS50105"/>
    </source>
</evidence>
<dbReference type="OrthoDB" id="10044490at2759"/>
<feature type="region of interest" description="Disordered" evidence="3">
    <location>
        <begin position="456"/>
        <end position="567"/>
    </location>
</feature>
<feature type="compositionally biased region" description="Low complexity" evidence="3">
    <location>
        <begin position="124"/>
        <end position="136"/>
    </location>
</feature>
<evidence type="ECO:0008006" key="8">
    <source>
        <dbReference type="Google" id="ProtNLM"/>
    </source>
</evidence>
<feature type="domain" description="SH2" evidence="4">
    <location>
        <begin position="678"/>
        <end position="772"/>
    </location>
</feature>
<dbReference type="RefSeq" id="XP_011270704.1">
    <property type="nucleotide sequence ID" value="XM_011272402.1"/>
</dbReference>
<dbReference type="EMBL" id="KE346371">
    <property type="protein sequence ID" value="KJE96622.1"/>
    <property type="molecule type" value="Genomic_DNA"/>
</dbReference>
<feature type="region of interest" description="Disordered" evidence="3">
    <location>
        <begin position="175"/>
        <end position="203"/>
    </location>
</feature>
<dbReference type="Proteomes" id="UP000008743">
    <property type="component" value="Unassembled WGS sequence"/>
</dbReference>
<feature type="compositionally biased region" description="Low complexity" evidence="3">
    <location>
        <begin position="413"/>
        <end position="434"/>
    </location>
</feature>
<protein>
    <recommendedName>
        <fullName evidence="8">SH2 domain-containing protein</fullName>
    </recommendedName>
</protein>
<dbReference type="AlphaFoldDB" id="A0A0D2VY68"/>
<sequence length="779" mass="82020">MEQGTDAHNWTTPEVTVWLQHAVKLPEFLAPFRALAVDGRTLLAYDEVTLAHALSAYSNIDEKTRRKLLKEISHLKAPPKAAEKSNAFKRISVMGKSFANKISGGHSNLPPTVPESDYTHSSMSPAGGSPGPRAGTGPAGGRGALPPTPQEVQPDSYTVPADAMTRQRLASIVEMRKASTSSSNSSNSNSHIAQHNTTQDDSAYGVPWDVLQAQRAKAAAADPNNQPLYDVVSDDSPAVPQPAAAEALYEAPLDIPHPAVRAPPAGSHTPIRPPAVMANQGAANHPLPSSSSAAAATGAAQRHNSNSAPRAPAVIGLVKPRADEPDTDVHEYEVLSPEDDFPTPVVKPANKAASAVSAAPAPKAEAIYELTSEEQDQVTKSTSNEALYEIPFEDGSPITTAAAHVQPHGPGRAAAAPFSTQTPPQAQAARPAALPSQAAIPKVAALTSQLRSVVGNRAGGNVVPNDRQPETLYETPSELPVNEYEEPFDDGSMYESRHVHSAVTQKSTSQTSVGSSGGSNGGLSRTPSISANSARSSPSPSRTSSTSSGSGIGATVPRQKSLSHLDEGDSAVHEYEMPFEEPAPLAARPQAQSEAPSTTSAIPHAGGAGLVAMPGFRASMATSGANNLHKKMSDLFEEAAAPPVFRAQKPQAIPSTAPSVAAAAPPTVDQDALIRQQPWFKNIGRPEAEAAIARDRRDGCFIVRPSDGRYSLSLWADNKVYNIKLRVVDGKWAIGESSEDRFSTLIELVHFFTLNPVQLRNSTSVVRLSHPCSFAPEHS</sequence>
<feature type="region of interest" description="Disordered" evidence="3">
    <location>
        <begin position="259"/>
        <end position="310"/>
    </location>
</feature>
<feature type="region of interest" description="Disordered" evidence="3">
    <location>
        <begin position="216"/>
        <end position="239"/>
    </location>
</feature>
<dbReference type="PANTHER" id="PTHR14098:SF14">
    <property type="entry name" value="SH2 DOMAIN-CONTAINING PROTEIN"/>
    <property type="match status" value="1"/>
</dbReference>
<organism evidence="6 7">
    <name type="scientific">Capsaspora owczarzaki (strain ATCC 30864)</name>
    <dbReference type="NCBI Taxonomy" id="595528"/>
    <lineage>
        <taxon>Eukaryota</taxon>
        <taxon>Filasterea</taxon>
        <taxon>Capsaspora</taxon>
    </lineage>
</organism>
<name>A0A0D2VY68_CAPO3</name>
<dbReference type="PANTHER" id="PTHR14098">
    <property type="entry name" value="SH2 DOMAIN CONTAINING PROTEIN"/>
    <property type="match status" value="1"/>
</dbReference>
<dbReference type="GO" id="GO:0007169">
    <property type="term" value="P:cell surface receptor protein tyrosine kinase signaling pathway"/>
    <property type="evidence" value="ECO:0007669"/>
    <property type="project" value="TreeGrafter"/>
</dbReference>
<dbReference type="Pfam" id="PF00017">
    <property type="entry name" value="SH2"/>
    <property type="match status" value="1"/>
</dbReference>
<dbReference type="InterPro" id="IPR013761">
    <property type="entry name" value="SAM/pointed_sf"/>
</dbReference>
<dbReference type="PROSITE" id="PS50105">
    <property type="entry name" value="SAM_DOMAIN"/>
    <property type="match status" value="1"/>
</dbReference>
<dbReference type="GO" id="GO:0005737">
    <property type="term" value="C:cytoplasm"/>
    <property type="evidence" value="ECO:0007669"/>
    <property type="project" value="UniProtKB-ARBA"/>
</dbReference>
<gene>
    <name evidence="6" type="ORF">CAOG_009017</name>
</gene>
<keyword evidence="7" id="KW-1185">Reference proteome</keyword>
<proteinExistence type="predicted"/>
<dbReference type="InterPro" id="IPR051751">
    <property type="entry name" value="Immunoreceptor_sig_adapters"/>
</dbReference>
<evidence type="ECO:0000256" key="1">
    <source>
        <dbReference type="ARBA" id="ARBA00022999"/>
    </source>
</evidence>
<accession>A0A0D2VY68</accession>
<dbReference type="InParanoid" id="A0A0D2VY68"/>
<dbReference type="Gene3D" id="3.30.505.10">
    <property type="entry name" value="SH2 domain"/>
    <property type="match status" value="1"/>
</dbReference>
<evidence type="ECO:0000256" key="2">
    <source>
        <dbReference type="PROSITE-ProRule" id="PRU00191"/>
    </source>
</evidence>
<reference evidence="7" key="1">
    <citation type="submission" date="2011-02" db="EMBL/GenBank/DDBJ databases">
        <title>The Genome Sequence of Capsaspora owczarzaki ATCC 30864.</title>
        <authorList>
            <person name="Russ C."/>
            <person name="Cuomo C."/>
            <person name="Burger G."/>
            <person name="Gray M.W."/>
            <person name="Holland P.W.H."/>
            <person name="King N."/>
            <person name="Lang F.B.F."/>
            <person name="Roger A.J."/>
            <person name="Ruiz-Trillo I."/>
            <person name="Young S.K."/>
            <person name="Zeng Q."/>
            <person name="Gargeya S."/>
            <person name="Alvarado L."/>
            <person name="Berlin A."/>
            <person name="Chapman S.B."/>
            <person name="Chen Z."/>
            <person name="Freedman E."/>
            <person name="Gellesch M."/>
            <person name="Goldberg J."/>
            <person name="Griggs A."/>
            <person name="Gujja S."/>
            <person name="Heilman E."/>
            <person name="Heiman D."/>
            <person name="Howarth C."/>
            <person name="Mehta T."/>
            <person name="Neiman D."/>
            <person name="Pearson M."/>
            <person name="Roberts A."/>
            <person name="Saif S."/>
            <person name="Shea T."/>
            <person name="Shenoy N."/>
            <person name="Sisk P."/>
            <person name="Stolte C."/>
            <person name="Sykes S."/>
            <person name="White J."/>
            <person name="Yandava C."/>
            <person name="Haas B."/>
            <person name="Nusbaum C."/>
            <person name="Birren B."/>
        </authorList>
    </citation>
    <scope>NUCLEOTIDE SEQUENCE</scope>
    <source>
        <strain evidence="7">ATCC 30864</strain>
    </source>
</reference>
<feature type="compositionally biased region" description="Polar residues" evidence="3">
    <location>
        <begin position="590"/>
        <end position="601"/>
    </location>
</feature>
<dbReference type="InterPro" id="IPR036860">
    <property type="entry name" value="SH2_dom_sf"/>
</dbReference>
<evidence type="ECO:0000259" key="4">
    <source>
        <dbReference type="PROSITE" id="PS50001"/>
    </source>
</evidence>
<feature type="domain" description="SAM" evidence="5">
    <location>
        <begin position="10"/>
        <end position="78"/>
    </location>
</feature>
<dbReference type="SUPFAM" id="SSF55550">
    <property type="entry name" value="SH2 domain"/>
    <property type="match status" value="1"/>
</dbReference>
<dbReference type="Gene3D" id="1.10.150.50">
    <property type="entry name" value="Transcription Factor, Ets-1"/>
    <property type="match status" value="1"/>
</dbReference>
<dbReference type="SUPFAM" id="SSF47769">
    <property type="entry name" value="SAM/Pointed domain"/>
    <property type="match status" value="1"/>
</dbReference>
<feature type="compositionally biased region" description="Low complexity" evidence="3">
    <location>
        <begin position="289"/>
        <end position="300"/>
    </location>
</feature>
<dbReference type="STRING" id="595528.A0A0D2VY68"/>
<dbReference type="InterPro" id="IPR001660">
    <property type="entry name" value="SAM"/>
</dbReference>
<feature type="compositionally biased region" description="Low complexity" evidence="3">
    <location>
        <begin position="179"/>
        <end position="190"/>
    </location>
</feature>
<evidence type="ECO:0000313" key="7">
    <source>
        <dbReference type="Proteomes" id="UP000008743"/>
    </source>
</evidence>
<dbReference type="CDD" id="cd00173">
    <property type="entry name" value="SH2"/>
    <property type="match status" value="1"/>
</dbReference>
<feature type="compositionally biased region" description="Polar residues" evidence="3">
    <location>
        <begin position="191"/>
        <end position="201"/>
    </location>
</feature>
<feature type="region of interest" description="Disordered" evidence="3">
    <location>
        <begin position="584"/>
        <end position="606"/>
    </location>
</feature>
<dbReference type="PROSITE" id="PS50001">
    <property type="entry name" value="SH2"/>
    <property type="match status" value="1"/>
</dbReference>
<feature type="region of interest" description="Disordered" evidence="3">
    <location>
        <begin position="401"/>
        <end position="434"/>
    </location>
</feature>
<feature type="region of interest" description="Disordered" evidence="3">
    <location>
        <begin position="102"/>
        <end position="159"/>
    </location>
</feature>
<dbReference type="SMART" id="SM00252">
    <property type="entry name" value="SH2"/>
    <property type="match status" value="1"/>
</dbReference>
<dbReference type="GO" id="GO:0035556">
    <property type="term" value="P:intracellular signal transduction"/>
    <property type="evidence" value="ECO:0007669"/>
    <property type="project" value="TreeGrafter"/>
</dbReference>